<protein>
    <submittedName>
        <fullName evidence="3">Heme utilization or adhesion related exo protein</fullName>
    </submittedName>
</protein>
<feature type="region of interest" description="Disordered" evidence="1">
    <location>
        <begin position="656"/>
        <end position="739"/>
    </location>
</feature>
<sequence>MHQCERCYAMVPDTAPLCPACGAPQPAGGAAASRPAAQPTMRLAMPSGTPPRQAAASSYAMPPQAAQPLPPQPLPPQAVQPLHQPRFRSVGARAARTVVSAALMGAAFAIAAALAFTLLTMIFDALSVSSFARYVMAQVPGLSDAPSSSDGMFSQSQRNEIASTVTPSVWTLVGIVMAMGMGGSWDLGLEVGFFGYGGSGKGEIVGSMGIVGLSMVIAAAFGAYLFARSGHGRRQRWTVPACGLGCGLVTLAAFAIIAGTGRHNEDYMSIITSTYTALTPRSCLLAFLTAALGAALGMLLGNRVPGARGVFAASWRWLHRQGGYLRTLGEGIVFSLLLFGVASIPYSLLMTMSIGAESSGIVSNPGDVPAAWIAAEPLGAWSGVVPLLPSVMLYLMLVCCFGRVTLQFSESAPYGVSSSLTQGSSLPSAQGHDALAELRAGAGLGSFSWLKYSWFAWAVFGAFVLLTVYLVLRAAGRYRVDRDSARMSTVWQAPLVMLLMAAIVQFAFMMPSGILAVDLSSILGSGATGGLRAVLVPAVWDCVLPAVWIFLVDGLGRLLGAGAGLRPVIGTGGGVYPGEAGAPLKGLAPIEDEWHVRAFLSAQAAALRDDDELYARVVDMNGEADGRGFGGGAVVAGAGAAGHAGAGTVGAHGVVGRTEAPSWSGAPEQTWRPEPASGEWHPQYVYDSHAPRPDDPRPDDSTDAAQIPWNAAQRPASAYGSAYPTAPNPGSVPNPGFRN</sequence>
<gene>
    <name evidence="3" type="ORF">PSRA_0971</name>
</gene>
<dbReference type="AlphaFoldDB" id="A0A261EXJ4"/>
<evidence type="ECO:0000256" key="1">
    <source>
        <dbReference type="SAM" id="MobiDB-lite"/>
    </source>
</evidence>
<organism evidence="3 4">
    <name type="scientific">Pseudoscardovia radai</name>
    <dbReference type="NCBI Taxonomy" id="987066"/>
    <lineage>
        <taxon>Bacteria</taxon>
        <taxon>Bacillati</taxon>
        <taxon>Actinomycetota</taxon>
        <taxon>Actinomycetes</taxon>
        <taxon>Bifidobacteriales</taxon>
        <taxon>Bifidobacteriaceae</taxon>
        <taxon>Pseudoscardovia</taxon>
    </lineage>
</organism>
<comment type="caution">
    <text evidence="3">The sequence shown here is derived from an EMBL/GenBank/DDBJ whole genome shotgun (WGS) entry which is preliminary data.</text>
</comment>
<accession>A0A261EXJ4</accession>
<feature type="transmembrane region" description="Helical" evidence="2">
    <location>
        <begin position="98"/>
        <end position="123"/>
    </location>
</feature>
<feature type="transmembrane region" description="Helical" evidence="2">
    <location>
        <begin position="323"/>
        <end position="344"/>
    </location>
</feature>
<dbReference type="Proteomes" id="UP000216725">
    <property type="component" value="Unassembled WGS sequence"/>
</dbReference>
<evidence type="ECO:0000313" key="4">
    <source>
        <dbReference type="Proteomes" id="UP000216725"/>
    </source>
</evidence>
<keyword evidence="2" id="KW-0812">Transmembrane</keyword>
<feature type="compositionally biased region" description="Basic and acidic residues" evidence="1">
    <location>
        <begin position="689"/>
        <end position="700"/>
    </location>
</feature>
<feature type="transmembrane region" description="Helical" evidence="2">
    <location>
        <begin position="493"/>
        <end position="517"/>
    </location>
</feature>
<reference evidence="3 4" key="1">
    <citation type="journal article" date="2017" name="BMC Genomics">
        <title>Comparative genomic and phylogenomic analyses of the Bifidobacteriaceae family.</title>
        <authorList>
            <person name="Lugli G.A."/>
            <person name="Milani C."/>
            <person name="Turroni F."/>
            <person name="Duranti S."/>
            <person name="Mancabelli L."/>
            <person name="Mangifesta M."/>
            <person name="Ferrario C."/>
            <person name="Modesto M."/>
            <person name="Mattarelli P."/>
            <person name="Jiri K."/>
            <person name="van Sinderen D."/>
            <person name="Ventura M."/>
        </authorList>
    </citation>
    <scope>NUCLEOTIDE SEQUENCE [LARGE SCALE GENOMIC DNA]</scope>
    <source>
        <strain evidence="3 4">DSM 24742</strain>
    </source>
</reference>
<feature type="region of interest" description="Disordered" evidence="1">
    <location>
        <begin position="41"/>
        <end position="80"/>
    </location>
</feature>
<evidence type="ECO:0000256" key="2">
    <source>
        <dbReference type="SAM" id="Phobius"/>
    </source>
</evidence>
<feature type="compositionally biased region" description="Pro residues" evidence="1">
    <location>
        <begin position="68"/>
        <end position="78"/>
    </location>
</feature>
<proteinExistence type="predicted"/>
<feature type="transmembrane region" description="Helical" evidence="2">
    <location>
        <begin position="529"/>
        <end position="551"/>
    </location>
</feature>
<feature type="transmembrane region" description="Helical" evidence="2">
    <location>
        <begin position="239"/>
        <end position="258"/>
    </location>
</feature>
<feature type="transmembrane region" description="Helical" evidence="2">
    <location>
        <begin position="204"/>
        <end position="227"/>
    </location>
</feature>
<feature type="transmembrane region" description="Helical" evidence="2">
    <location>
        <begin position="278"/>
        <end position="302"/>
    </location>
</feature>
<dbReference type="OrthoDB" id="5181884at2"/>
<keyword evidence="4" id="KW-1185">Reference proteome</keyword>
<dbReference type="RefSeq" id="WP_143516333.1">
    <property type="nucleotide sequence ID" value="NZ_JBKZBO010000013.1"/>
</dbReference>
<name>A0A261EXJ4_9BIFI</name>
<keyword evidence="2" id="KW-0472">Membrane</keyword>
<feature type="transmembrane region" description="Helical" evidence="2">
    <location>
        <begin position="454"/>
        <end position="472"/>
    </location>
</feature>
<keyword evidence="2" id="KW-1133">Transmembrane helix</keyword>
<dbReference type="EMBL" id="MWWR01000007">
    <property type="protein sequence ID" value="OZG51574.1"/>
    <property type="molecule type" value="Genomic_DNA"/>
</dbReference>
<evidence type="ECO:0000313" key="3">
    <source>
        <dbReference type="EMBL" id="OZG51574.1"/>
    </source>
</evidence>